<accession>A0A6L3VNI3</accession>
<dbReference type="Proteomes" id="UP000483004">
    <property type="component" value="Unassembled WGS sequence"/>
</dbReference>
<reference evidence="1 2" key="1">
    <citation type="submission" date="2019-09" db="EMBL/GenBank/DDBJ databases">
        <title>Actinomadura physcomitrii sp. nov., a novel actinomycete isolated from moss [Physcomitrium sphaericum (Ludw) Fuernr].</title>
        <authorList>
            <person name="Liu C."/>
            <person name="Zhuang X."/>
        </authorList>
    </citation>
    <scope>NUCLEOTIDE SEQUENCE [LARGE SCALE GENOMIC DNA]</scope>
    <source>
        <strain evidence="1 2">CYP1-1B</strain>
    </source>
</reference>
<comment type="caution">
    <text evidence="1">The sequence shown here is derived from an EMBL/GenBank/DDBJ whole genome shotgun (WGS) entry which is preliminary data.</text>
</comment>
<organism evidence="1 2">
    <name type="scientific">Actinomadura montaniterrae</name>
    <dbReference type="NCBI Taxonomy" id="1803903"/>
    <lineage>
        <taxon>Bacteria</taxon>
        <taxon>Bacillati</taxon>
        <taxon>Actinomycetota</taxon>
        <taxon>Actinomycetes</taxon>
        <taxon>Streptosporangiales</taxon>
        <taxon>Thermomonosporaceae</taxon>
        <taxon>Actinomadura</taxon>
    </lineage>
</organism>
<protein>
    <submittedName>
        <fullName evidence="1">Uncharacterized protein</fullName>
    </submittedName>
</protein>
<evidence type="ECO:0000313" key="1">
    <source>
        <dbReference type="EMBL" id="KAB2371552.1"/>
    </source>
</evidence>
<keyword evidence="2" id="KW-1185">Reference proteome</keyword>
<evidence type="ECO:0000313" key="2">
    <source>
        <dbReference type="Proteomes" id="UP000483004"/>
    </source>
</evidence>
<dbReference type="SUPFAM" id="SSF110849">
    <property type="entry name" value="ParB/Sulfiredoxin"/>
    <property type="match status" value="1"/>
</dbReference>
<dbReference type="AlphaFoldDB" id="A0A6L3VNI3"/>
<dbReference type="InterPro" id="IPR036086">
    <property type="entry name" value="ParB/Sulfiredoxin_sf"/>
</dbReference>
<dbReference type="RefSeq" id="WP_151543924.1">
    <property type="nucleotide sequence ID" value="NZ_WBMR01000122.1"/>
</dbReference>
<sequence>MTEKFGVPPEGEATRSLVEERLAQAVKEDGAKITVDWRGEQRHLHVISMPVDMLYFNPDTHRIRAQRTLDPVRNRVLHQEPWGEAAQQYLHHLLRCKPADPDQTDPDYTTLMDELDDFGQQAPGIISREGILVDGNTRCAALRDLGIKDIRVGVLPADTSRADINSVELALQLRRDKRRDYSYINRLIAIDEQLAAGRRQEDVARDFNIKPRTLQQDRWVYQLIQEAIERSSVGNDGTGLRLVDFEDHQEKLRELQRDFSKLAKTDPDAAEQLKESRLAAVLLNYPKTSVRFIEADFYGRYLAERLPGDLKPATEAPAEVAIPGLPGVSISDTTPDVKRTRALTDSLLRAAAASKAGDKLATDDAIRADRLIKSARDTFDVAVKLAGQNAQLQKRKVAVPERLTDAADYVNQCAAEFADAKSKRVLDEESFDDALLTLRASLARLARQAGRTFSSPGDGVEWLLSATRED</sequence>
<dbReference type="EMBL" id="WBMR01000122">
    <property type="protein sequence ID" value="KAB2371552.1"/>
    <property type="molecule type" value="Genomic_DNA"/>
</dbReference>
<name>A0A6L3VNI3_9ACTN</name>
<dbReference type="OrthoDB" id="3176965at2"/>
<gene>
    <name evidence="1" type="ORF">F9B16_31850</name>
</gene>
<proteinExistence type="predicted"/>